<organism evidence="1 2">
    <name type="scientific">Portunus trituberculatus</name>
    <name type="common">Swimming crab</name>
    <name type="synonym">Neptunus trituberculatus</name>
    <dbReference type="NCBI Taxonomy" id="210409"/>
    <lineage>
        <taxon>Eukaryota</taxon>
        <taxon>Metazoa</taxon>
        <taxon>Ecdysozoa</taxon>
        <taxon>Arthropoda</taxon>
        <taxon>Crustacea</taxon>
        <taxon>Multicrustacea</taxon>
        <taxon>Malacostraca</taxon>
        <taxon>Eumalacostraca</taxon>
        <taxon>Eucarida</taxon>
        <taxon>Decapoda</taxon>
        <taxon>Pleocyemata</taxon>
        <taxon>Brachyura</taxon>
        <taxon>Eubrachyura</taxon>
        <taxon>Portunoidea</taxon>
        <taxon>Portunidae</taxon>
        <taxon>Portuninae</taxon>
        <taxon>Portunus</taxon>
    </lineage>
</organism>
<sequence>MAPKLDGAPTRGPWRRRAARHIVLATCCFHSPCAVSPCFVKAFLISQTTSNDERVSKLRIRVLSRLFMSSRSVAHRNDEILARVHEGWPENMAAYQAKLSGLYL</sequence>
<gene>
    <name evidence="1" type="ORF">E2C01_033554</name>
</gene>
<name>A0A5B7EY78_PORTR</name>
<protein>
    <submittedName>
        <fullName evidence="1">Uncharacterized protein</fullName>
    </submittedName>
</protein>
<reference evidence="1 2" key="1">
    <citation type="submission" date="2019-05" db="EMBL/GenBank/DDBJ databases">
        <title>Another draft genome of Portunus trituberculatus and its Hox gene families provides insights of decapod evolution.</title>
        <authorList>
            <person name="Jeong J.-H."/>
            <person name="Song I."/>
            <person name="Kim S."/>
            <person name="Choi T."/>
            <person name="Kim D."/>
            <person name="Ryu S."/>
            <person name="Kim W."/>
        </authorList>
    </citation>
    <scope>NUCLEOTIDE SEQUENCE [LARGE SCALE GENOMIC DNA]</scope>
    <source>
        <tissue evidence="1">Muscle</tissue>
    </source>
</reference>
<accession>A0A5B7EY78</accession>
<dbReference type="EMBL" id="VSRR010004541">
    <property type="protein sequence ID" value="MPC40000.1"/>
    <property type="molecule type" value="Genomic_DNA"/>
</dbReference>
<proteinExistence type="predicted"/>
<keyword evidence="2" id="KW-1185">Reference proteome</keyword>
<dbReference type="OrthoDB" id="296632at2759"/>
<dbReference type="AlphaFoldDB" id="A0A5B7EY78"/>
<comment type="caution">
    <text evidence="1">The sequence shown here is derived from an EMBL/GenBank/DDBJ whole genome shotgun (WGS) entry which is preliminary data.</text>
</comment>
<evidence type="ECO:0000313" key="2">
    <source>
        <dbReference type="Proteomes" id="UP000324222"/>
    </source>
</evidence>
<evidence type="ECO:0000313" key="1">
    <source>
        <dbReference type="EMBL" id="MPC40000.1"/>
    </source>
</evidence>
<dbReference type="Proteomes" id="UP000324222">
    <property type="component" value="Unassembled WGS sequence"/>
</dbReference>